<comment type="caution">
    <text evidence="1">The sequence shown here is derived from an EMBL/GenBank/DDBJ whole genome shotgun (WGS) entry which is preliminary data.</text>
</comment>
<keyword evidence="2" id="KW-1185">Reference proteome</keyword>
<protein>
    <submittedName>
        <fullName evidence="1">Uncharacterized protein</fullName>
    </submittedName>
</protein>
<dbReference type="EMBL" id="JAVDDT010000010">
    <property type="protein sequence ID" value="MDQ2070770.1"/>
    <property type="molecule type" value="Genomic_DNA"/>
</dbReference>
<dbReference type="Proteomes" id="UP001239019">
    <property type="component" value="Unassembled WGS sequence"/>
</dbReference>
<organism evidence="1 2">
    <name type="scientific">Natronospira bacteriovora</name>
    <dbReference type="NCBI Taxonomy" id="3069753"/>
    <lineage>
        <taxon>Bacteria</taxon>
        <taxon>Pseudomonadati</taxon>
        <taxon>Pseudomonadota</taxon>
        <taxon>Gammaproteobacteria</taxon>
        <taxon>Natronospirales</taxon>
        <taxon>Natronospiraceae</taxon>
        <taxon>Natronospira</taxon>
    </lineage>
</organism>
<dbReference type="RefSeq" id="WP_306729266.1">
    <property type="nucleotide sequence ID" value="NZ_JAVDDT010000010.1"/>
</dbReference>
<name>A0ABU0WCW3_9GAMM</name>
<gene>
    <name evidence="1" type="ORF">RBH19_12910</name>
</gene>
<evidence type="ECO:0000313" key="2">
    <source>
        <dbReference type="Proteomes" id="UP001239019"/>
    </source>
</evidence>
<reference evidence="1 2" key="1">
    <citation type="submission" date="2023-08" db="EMBL/GenBank/DDBJ databases">
        <title>Whole-genome sequencing of halo(alkali)philic microorganisms from hypersaline lakes.</title>
        <authorList>
            <person name="Sorokin D.Y."/>
            <person name="Abbas B."/>
            <person name="Merkel A.Y."/>
        </authorList>
    </citation>
    <scope>NUCLEOTIDE SEQUENCE [LARGE SCALE GENOMIC DNA]</scope>
    <source>
        <strain evidence="1 2">AB-CW4</strain>
    </source>
</reference>
<accession>A0ABU0WCW3</accession>
<proteinExistence type="predicted"/>
<sequence length="61" mass="6696">MATTFKQQAHELIDRLPETAGWEDLAETVETILDIEAGLADSAAGRVTDHAEVLREFGLDK</sequence>
<evidence type="ECO:0000313" key="1">
    <source>
        <dbReference type="EMBL" id="MDQ2070770.1"/>
    </source>
</evidence>